<proteinExistence type="predicted"/>
<evidence type="ECO:0000313" key="4">
    <source>
        <dbReference type="EMBL" id="MCH9277177.1"/>
    </source>
</evidence>
<keyword evidence="2" id="KW-1133">Transmembrane helix</keyword>
<feature type="transmembrane region" description="Helical" evidence="2">
    <location>
        <begin position="229"/>
        <end position="251"/>
    </location>
</feature>
<feature type="transmembrane region" description="Helical" evidence="2">
    <location>
        <begin position="186"/>
        <end position="209"/>
    </location>
</feature>
<accession>A0ABS9VYP3</accession>
<keyword evidence="2" id="KW-0812">Transmembrane</keyword>
<feature type="transmembrane region" description="Helical" evidence="2">
    <location>
        <begin position="134"/>
        <end position="152"/>
    </location>
</feature>
<dbReference type="PANTHER" id="PTHR36435">
    <property type="entry name" value="SLR1288 PROTEIN"/>
    <property type="match status" value="1"/>
</dbReference>
<feature type="transmembrane region" description="Helical" evidence="2">
    <location>
        <begin position="57"/>
        <end position="77"/>
    </location>
</feature>
<organism evidence="4 5">
    <name type="scientific">Bifidobacterium amazonense</name>
    <dbReference type="NCBI Taxonomy" id="2809027"/>
    <lineage>
        <taxon>Bacteria</taxon>
        <taxon>Bacillati</taxon>
        <taxon>Actinomycetota</taxon>
        <taxon>Actinomycetes</taxon>
        <taxon>Bifidobacteriales</taxon>
        <taxon>Bifidobacteriaceae</taxon>
        <taxon>Bifidobacterium</taxon>
    </lineage>
</organism>
<reference evidence="4 5" key="1">
    <citation type="journal article" date="2021" name="Environ. Microbiol.">
        <title>Genetic insights into the dark matter of the mammalian gut microbiota through targeted genome reconstruction.</title>
        <authorList>
            <person name="Lugli G.A."/>
            <person name="Alessandri G."/>
            <person name="Milani C."/>
            <person name="Viappiani A."/>
            <person name="Fontana F."/>
            <person name="Tarracchini C."/>
            <person name="Mancabelli L."/>
            <person name="Argentini C."/>
            <person name="Ruiz L."/>
            <person name="Margolles A."/>
            <person name="van Sinderen D."/>
            <person name="Turroni F."/>
            <person name="Ventura M."/>
        </authorList>
    </citation>
    <scope>NUCLEOTIDE SEQUENCE [LARGE SCALE GENOMIC DNA]</scope>
    <source>
        <strain evidence="4 5">MA1</strain>
    </source>
</reference>
<dbReference type="InterPro" id="IPR003675">
    <property type="entry name" value="Rce1/LyrA-like_dom"/>
</dbReference>
<sequence length="354" mass="37505">MTQVIPESANGHAAADTGLPSDAPFAAAPQPQTPPVSRTPRSRPSGTGAHALVGRNAGLMLVYMLVAVLPAVAMGMISAAESSSPGLALDLDGTRTSIAQCVGPIAATIVLLVMRRRQVADREFWLGASDRRRMTPSSFAALAVVLIAIGGLSEAVMAALKALFALFGVSLTSIALNLIDSTMNESLLMVVSVVVLAPITEEILCRGMMMGDLRERGKMFAIVTPSVLFGMLHGDLLQGLSAAMGGLLLGYIAMEYSLVWAMVFHFVNNGVLSTWLPMAFGLLPDAAEKPAYYVFLVVGSVLGLAVLWWRRAAIRDYIAANRSPRGSYVGWTSLRFLLLVLYCAVVSSAGFSLM</sequence>
<keyword evidence="4" id="KW-0645">Protease</keyword>
<dbReference type="RefSeq" id="WP_241515189.1">
    <property type="nucleotide sequence ID" value="NZ_JAFEJT020000093.1"/>
</dbReference>
<gene>
    <name evidence="4" type="ORF">JS533_013055</name>
</gene>
<keyword evidence="2" id="KW-0472">Membrane</keyword>
<evidence type="ECO:0000313" key="5">
    <source>
        <dbReference type="Proteomes" id="UP000710815"/>
    </source>
</evidence>
<keyword evidence="4" id="KW-0378">Hydrolase</keyword>
<name>A0ABS9VYP3_9BIFI</name>
<dbReference type="GO" id="GO:0008237">
    <property type="term" value="F:metallopeptidase activity"/>
    <property type="evidence" value="ECO:0007669"/>
    <property type="project" value="UniProtKB-KW"/>
</dbReference>
<feature type="transmembrane region" description="Helical" evidence="2">
    <location>
        <begin position="158"/>
        <end position="179"/>
    </location>
</feature>
<comment type="caution">
    <text evidence="4">The sequence shown here is derived from an EMBL/GenBank/DDBJ whole genome shotgun (WGS) entry which is preliminary data.</text>
</comment>
<feature type="compositionally biased region" description="Low complexity" evidence="1">
    <location>
        <begin position="23"/>
        <end position="48"/>
    </location>
</feature>
<keyword evidence="4" id="KW-0482">Metalloprotease</keyword>
<evidence type="ECO:0000256" key="2">
    <source>
        <dbReference type="SAM" id="Phobius"/>
    </source>
</evidence>
<feature type="transmembrane region" description="Helical" evidence="2">
    <location>
        <begin position="290"/>
        <end position="309"/>
    </location>
</feature>
<keyword evidence="5" id="KW-1185">Reference proteome</keyword>
<feature type="region of interest" description="Disordered" evidence="1">
    <location>
        <begin position="1"/>
        <end position="49"/>
    </location>
</feature>
<feature type="transmembrane region" description="Helical" evidence="2">
    <location>
        <begin position="97"/>
        <end position="114"/>
    </location>
</feature>
<dbReference type="Proteomes" id="UP000710815">
    <property type="component" value="Unassembled WGS sequence"/>
</dbReference>
<evidence type="ECO:0000259" key="3">
    <source>
        <dbReference type="Pfam" id="PF02517"/>
    </source>
</evidence>
<protein>
    <submittedName>
        <fullName evidence="4">CPBP family intramembrane metalloprotease</fullName>
    </submittedName>
</protein>
<dbReference type="PANTHER" id="PTHR36435:SF1">
    <property type="entry name" value="CAAX AMINO TERMINAL PROTEASE FAMILY PROTEIN"/>
    <property type="match status" value="1"/>
</dbReference>
<feature type="domain" description="CAAX prenyl protease 2/Lysostaphin resistance protein A-like" evidence="3">
    <location>
        <begin position="186"/>
        <end position="270"/>
    </location>
</feature>
<dbReference type="Pfam" id="PF02517">
    <property type="entry name" value="Rce1-like"/>
    <property type="match status" value="1"/>
</dbReference>
<evidence type="ECO:0000256" key="1">
    <source>
        <dbReference type="SAM" id="MobiDB-lite"/>
    </source>
</evidence>
<reference evidence="4 5" key="2">
    <citation type="journal article" date="2021" name="Syst. Appl. Microbiol.">
        <title>Phylogenetic classification of ten novel species belonging to the genus Bifidobacterium comprising B. phasiani sp. nov., B. pongonis sp. nov., B. saguinibicoloris sp. nov., B. colobi sp. nov., B. simiiventris sp. nov., B. santillanense sp. nov., B. miconis sp. nov., B. amazonense sp. nov., B. pluvialisilvae sp. nov., and B. miconisargentati sp. nov.</title>
        <authorList>
            <person name="Lugli G.A."/>
            <person name="Calvete-Torre I."/>
            <person name="Alessandri G."/>
            <person name="Milani C."/>
            <person name="Turroni F."/>
            <person name="Laiolo P."/>
            <person name="Ossiprandi M.C."/>
            <person name="Margolles A."/>
            <person name="Ruiz L."/>
            <person name="Ventura M."/>
        </authorList>
    </citation>
    <scope>NUCLEOTIDE SEQUENCE [LARGE SCALE GENOMIC DNA]</scope>
    <source>
        <strain evidence="4 5">MA1</strain>
    </source>
</reference>
<dbReference type="InterPro" id="IPR052710">
    <property type="entry name" value="CAAX_protease"/>
</dbReference>
<dbReference type="EMBL" id="JAFEJT020000093">
    <property type="protein sequence ID" value="MCH9277177.1"/>
    <property type="molecule type" value="Genomic_DNA"/>
</dbReference>
<feature type="transmembrane region" description="Helical" evidence="2">
    <location>
        <begin position="258"/>
        <end position="278"/>
    </location>
</feature>
<feature type="transmembrane region" description="Helical" evidence="2">
    <location>
        <begin position="329"/>
        <end position="351"/>
    </location>
</feature>